<dbReference type="PRINTS" id="PR00786">
    <property type="entry name" value="NEPRILYSIN"/>
</dbReference>
<keyword evidence="12" id="KW-1185">Reference proteome</keyword>
<feature type="domain" description="Peptidase M13 N-terminal" evidence="10">
    <location>
        <begin position="146"/>
        <end position="287"/>
    </location>
</feature>
<dbReference type="InterPro" id="IPR000718">
    <property type="entry name" value="Peptidase_M13"/>
</dbReference>
<dbReference type="GO" id="GO:0004222">
    <property type="term" value="F:metalloendopeptidase activity"/>
    <property type="evidence" value="ECO:0007669"/>
    <property type="project" value="InterPro"/>
</dbReference>
<keyword evidence="5" id="KW-0378">Hydrolase</keyword>
<evidence type="ECO:0000256" key="4">
    <source>
        <dbReference type="ARBA" id="ARBA00022723"/>
    </source>
</evidence>
<dbReference type="InterPro" id="IPR042089">
    <property type="entry name" value="Peptidase_M13_dom_2"/>
</dbReference>
<dbReference type="Gene3D" id="1.10.1380.10">
    <property type="entry name" value="Neutral endopeptidase , domain2"/>
    <property type="match status" value="1"/>
</dbReference>
<evidence type="ECO:0000256" key="8">
    <source>
        <dbReference type="SAM" id="Phobius"/>
    </source>
</evidence>
<dbReference type="GO" id="GO:0005886">
    <property type="term" value="C:plasma membrane"/>
    <property type="evidence" value="ECO:0007669"/>
    <property type="project" value="TreeGrafter"/>
</dbReference>
<gene>
    <name evidence="11" type="ORF">BPAG_LOCUS13843</name>
</gene>
<keyword evidence="8" id="KW-0812">Transmembrane</keyword>
<dbReference type="PROSITE" id="PS51885">
    <property type="entry name" value="NEPRILYSIN"/>
    <property type="match status" value="1"/>
</dbReference>
<feature type="domain" description="Peptidase M13 N-terminal" evidence="10">
    <location>
        <begin position="316"/>
        <end position="563"/>
    </location>
</feature>
<evidence type="ECO:0000313" key="11">
    <source>
        <dbReference type="EMBL" id="VDN95028.1"/>
    </source>
</evidence>
<keyword evidence="4" id="KW-0479">Metal-binding</keyword>
<sequence>MFEIPNFSNLHINFKCINFRRRIFRFTYLEIGLLVFSSILVSLLIGVLSLWLFAYQRWVLHARISSIKNKDSVVMTNLSRTDKHLRNLSGSSFPSSVKRDLFEDANLLSVGIDESALYHNGYVCTSRECAQISGFFASNLNEKINPCDDFYEYACGNYPINRHLPSNKAVRHTLSDMQNRLNKQIRKLLQAPVTDTDKPWNRLAKQYYQKCLNEEELEATGASSMRKLLRDLGGWPVLEGHNWKPWNNSWEKQLAHIMNRTGVNAIILELAVSHDPLNSSRFIIEINEFWVDLYGSINFIVLISTMRIVPLFPNCNTNEILLQVDQPKWGVGSRWPYLGGIDDLVIQNYTSLMVQTAINIGADPTQAKHDMKKAIEFELRLVNFSADEMTRRNPERGNNRFQLWQLGSIFPHIDLITYIHTMFGGLEKLSPNDTVIIREPEYFHRIQEVMRRSSKQTIANYVLWRVIQGYSPFLSPVMREPFYAFKANQTGLPSIPVPDRWEDCVFLATVMIDMPVGRLYVANHFDQLRSMKKMNDLTKHFKNELIKQLQNVDWMDEETRRRAPETTANESLLEFTIRIKCVRITDELMRLKKFVDTSIWFQGPAQVDAYYAPNLNEMIFPAGILQFPFMSPGVPSYITYAMVGAVIGHELINYSGGRFDEYGNLHNWWDVETARKFYEKTECFIKQYNAVKVEEAGVHLNGQLSVGENIADNAGVKTAFIAYKSWVEENSRQEAALPGFQNMTSTQMFFLAYANNWCSLIRPKHYLQIIMADVHAPSKYRAIIPLQNRPEFSEAFHCPKGSPMNPIKKCSIW</sequence>
<evidence type="ECO:0000256" key="5">
    <source>
        <dbReference type="ARBA" id="ARBA00022801"/>
    </source>
</evidence>
<evidence type="ECO:0000256" key="1">
    <source>
        <dbReference type="ARBA" id="ARBA00001947"/>
    </source>
</evidence>
<evidence type="ECO:0000313" key="13">
    <source>
        <dbReference type="WBParaSite" id="BPAG_0001391501-mRNA-1"/>
    </source>
</evidence>
<feature type="domain" description="Peptidase M13 C-terminal" evidence="9">
    <location>
        <begin position="609"/>
        <end position="812"/>
    </location>
</feature>
<keyword evidence="8" id="KW-0472">Membrane</keyword>
<name>A0A0N4TY33_BRUPA</name>
<reference evidence="13" key="1">
    <citation type="submission" date="2017-02" db="UniProtKB">
        <authorList>
            <consortium name="WormBaseParasite"/>
        </authorList>
    </citation>
    <scope>IDENTIFICATION</scope>
</reference>
<evidence type="ECO:0000256" key="2">
    <source>
        <dbReference type="ARBA" id="ARBA00007357"/>
    </source>
</evidence>
<keyword evidence="7" id="KW-0482">Metalloprotease</keyword>
<organism evidence="13">
    <name type="scientific">Brugia pahangi</name>
    <name type="common">Filarial nematode worm</name>
    <dbReference type="NCBI Taxonomy" id="6280"/>
    <lineage>
        <taxon>Eukaryota</taxon>
        <taxon>Metazoa</taxon>
        <taxon>Ecdysozoa</taxon>
        <taxon>Nematoda</taxon>
        <taxon>Chromadorea</taxon>
        <taxon>Rhabditida</taxon>
        <taxon>Spirurina</taxon>
        <taxon>Spiruromorpha</taxon>
        <taxon>Filarioidea</taxon>
        <taxon>Onchocercidae</taxon>
        <taxon>Brugia</taxon>
    </lineage>
</organism>
<evidence type="ECO:0000256" key="7">
    <source>
        <dbReference type="ARBA" id="ARBA00023049"/>
    </source>
</evidence>
<dbReference type="GO" id="GO:0046872">
    <property type="term" value="F:metal ion binding"/>
    <property type="evidence" value="ECO:0007669"/>
    <property type="project" value="UniProtKB-KW"/>
</dbReference>
<dbReference type="PANTHER" id="PTHR11733:SF192">
    <property type="entry name" value="NEPRILYSIN-21"/>
    <property type="match status" value="1"/>
</dbReference>
<reference evidence="11 12" key="2">
    <citation type="submission" date="2018-11" db="EMBL/GenBank/DDBJ databases">
        <authorList>
            <consortium name="Pathogen Informatics"/>
        </authorList>
    </citation>
    <scope>NUCLEOTIDE SEQUENCE [LARGE SCALE GENOMIC DNA]</scope>
</reference>
<evidence type="ECO:0000256" key="3">
    <source>
        <dbReference type="ARBA" id="ARBA00022670"/>
    </source>
</evidence>
<dbReference type="Pfam" id="PF01431">
    <property type="entry name" value="Peptidase_M13"/>
    <property type="match status" value="1"/>
</dbReference>
<comment type="similarity">
    <text evidence="2">Belongs to the peptidase M13 family.</text>
</comment>
<feature type="transmembrane region" description="Helical" evidence="8">
    <location>
        <begin position="28"/>
        <end position="54"/>
    </location>
</feature>
<accession>A0A0N4TY33</accession>
<evidence type="ECO:0000259" key="10">
    <source>
        <dbReference type="Pfam" id="PF05649"/>
    </source>
</evidence>
<dbReference type="PANTHER" id="PTHR11733">
    <property type="entry name" value="ZINC METALLOPROTEASE FAMILY M13 NEPRILYSIN-RELATED"/>
    <property type="match status" value="1"/>
</dbReference>
<evidence type="ECO:0000313" key="12">
    <source>
        <dbReference type="Proteomes" id="UP000278627"/>
    </source>
</evidence>
<dbReference type="EMBL" id="UZAD01013460">
    <property type="protein sequence ID" value="VDN95028.1"/>
    <property type="molecule type" value="Genomic_DNA"/>
</dbReference>
<proteinExistence type="inferred from homology"/>
<dbReference type="WBParaSite" id="BPAG_0001391501-mRNA-1">
    <property type="protein sequence ID" value="BPAG_0001391501-mRNA-1"/>
    <property type="gene ID" value="BPAG_0001391501"/>
</dbReference>
<keyword evidence="6" id="KW-0862">Zinc</keyword>
<dbReference type="InterPro" id="IPR018497">
    <property type="entry name" value="Peptidase_M13_C"/>
</dbReference>
<dbReference type="InterPro" id="IPR024079">
    <property type="entry name" value="MetalloPept_cat_dom_sf"/>
</dbReference>
<evidence type="ECO:0000259" key="9">
    <source>
        <dbReference type="Pfam" id="PF01431"/>
    </source>
</evidence>
<dbReference type="Pfam" id="PF05649">
    <property type="entry name" value="Peptidase_M13_N"/>
    <property type="match status" value="2"/>
</dbReference>
<dbReference type="Gene3D" id="3.40.390.10">
    <property type="entry name" value="Collagenase (Catalytic Domain)"/>
    <property type="match status" value="1"/>
</dbReference>
<evidence type="ECO:0000256" key="6">
    <source>
        <dbReference type="ARBA" id="ARBA00022833"/>
    </source>
</evidence>
<dbReference type="Proteomes" id="UP000278627">
    <property type="component" value="Unassembled WGS sequence"/>
</dbReference>
<keyword evidence="3" id="KW-0645">Protease</keyword>
<dbReference type="InterPro" id="IPR008753">
    <property type="entry name" value="Peptidase_M13_N"/>
</dbReference>
<dbReference type="CDD" id="cd08662">
    <property type="entry name" value="M13"/>
    <property type="match status" value="1"/>
</dbReference>
<keyword evidence="8" id="KW-1133">Transmembrane helix</keyword>
<dbReference type="GO" id="GO:0016485">
    <property type="term" value="P:protein processing"/>
    <property type="evidence" value="ECO:0007669"/>
    <property type="project" value="TreeGrafter"/>
</dbReference>
<dbReference type="STRING" id="6280.A0A0N4TY33"/>
<protein>
    <submittedName>
        <fullName evidence="13">Neprilysin-2</fullName>
    </submittedName>
</protein>
<comment type="cofactor">
    <cofactor evidence="1">
        <name>Zn(2+)</name>
        <dbReference type="ChEBI" id="CHEBI:29105"/>
    </cofactor>
</comment>
<dbReference type="SUPFAM" id="SSF55486">
    <property type="entry name" value="Metalloproteases ('zincins'), catalytic domain"/>
    <property type="match status" value="2"/>
</dbReference>
<dbReference type="AlphaFoldDB" id="A0A0N4TY33"/>